<organism evidence="1">
    <name type="scientific">Trypanosoma vivax (strain Y486)</name>
    <dbReference type="NCBI Taxonomy" id="1055687"/>
    <lineage>
        <taxon>Eukaryota</taxon>
        <taxon>Discoba</taxon>
        <taxon>Euglenozoa</taxon>
        <taxon>Kinetoplastea</taxon>
        <taxon>Metakinetoplastina</taxon>
        <taxon>Trypanosomatida</taxon>
        <taxon>Trypanosomatidae</taxon>
        <taxon>Trypanosoma</taxon>
        <taxon>Duttonella</taxon>
    </lineage>
</organism>
<sequence length="179" mass="20408">MPLFINFISHLPFMHKQKMLLSSCAPIGLSVTTFYLQQIRSKMDTEEGEFVVYGNSGSAEDAQFDQIVGAIEDFMMSFDHGSVFKSLPPFASVASDHDKHQIHRDLLARISADLDECVLQRCEGVTSMTDVMRLLEERCEEVSDDVRSFVREGFFDYSTFVEEWEEWGKKDLVCGTVPE</sequence>
<evidence type="ECO:0000313" key="1">
    <source>
        <dbReference type="EMBL" id="CCC52280.1"/>
    </source>
</evidence>
<dbReference type="VEuPathDB" id="TriTrypDB:TvY486_1013230"/>
<proteinExistence type="predicted"/>
<dbReference type="AlphaFoldDB" id="G0U4B7"/>
<accession>G0U4B7</accession>
<protein>
    <submittedName>
        <fullName evidence="1">Uncharacterized protein</fullName>
    </submittedName>
</protein>
<dbReference type="EMBL" id="HE573026">
    <property type="protein sequence ID" value="CCC52280.1"/>
    <property type="molecule type" value="Genomic_DNA"/>
</dbReference>
<reference evidence="1" key="1">
    <citation type="journal article" date="2012" name="Proc. Natl. Acad. Sci. U.S.A.">
        <title>Antigenic diversity is generated by distinct evolutionary mechanisms in African trypanosome species.</title>
        <authorList>
            <person name="Jackson A.P."/>
            <person name="Berry A."/>
            <person name="Aslett M."/>
            <person name="Allison H.C."/>
            <person name="Burton P."/>
            <person name="Vavrova-Anderson J."/>
            <person name="Brown R."/>
            <person name="Browne H."/>
            <person name="Corton N."/>
            <person name="Hauser H."/>
            <person name="Gamble J."/>
            <person name="Gilderthorp R."/>
            <person name="Marcello L."/>
            <person name="McQuillan J."/>
            <person name="Otto T.D."/>
            <person name="Quail M.A."/>
            <person name="Sanders M.J."/>
            <person name="van Tonder A."/>
            <person name="Ginger M.L."/>
            <person name="Field M.C."/>
            <person name="Barry J.D."/>
            <person name="Hertz-Fowler C."/>
            <person name="Berriman M."/>
        </authorList>
    </citation>
    <scope>NUCLEOTIDE SEQUENCE</scope>
    <source>
        <strain evidence="1">Y486</strain>
    </source>
</reference>
<name>G0U4B7_TRYVY</name>
<gene>
    <name evidence="1" type="ORF">TVY486_1013230</name>
</gene>